<comment type="pathway">
    <text evidence="3">Isoprenoid biosynthesis; isopentenyl diphosphate biosynthesis via DXP pathway; isopentenyl diphosphate from 1-deoxy-D-xylulose 5-phosphate: step 2/6.</text>
</comment>
<dbReference type="GO" id="GO:0050518">
    <property type="term" value="F:2-C-methyl-D-erythritol 4-phosphate cytidylyltransferase activity"/>
    <property type="evidence" value="ECO:0007669"/>
    <property type="project" value="UniProtKB-EC"/>
</dbReference>
<comment type="catalytic activity">
    <reaction evidence="3">
        <text>2-C-methyl-D-erythritol 4-phosphate + CTP + H(+) = 4-CDP-2-C-methyl-D-erythritol + diphosphate</text>
        <dbReference type="Rhea" id="RHEA:13429"/>
        <dbReference type="ChEBI" id="CHEBI:15378"/>
        <dbReference type="ChEBI" id="CHEBI:33019"/>
        <dbReference type="ChEBI" id="CHEBI:37563"/>
        <dbReference type="ChEBI" id="CHEBI:57823"/>
        <dbReference type="ChEBI" id="CHEBI:58262"/>
        <dbReference type="EC" id="2.7.7.60"/>
    </reaction>
</comment>
<keyword evidence="1 3" id="KW-0808">Transferase</keyword>
<evidence type="ECO:0000313" key="5">
    <source>
        <dbReference type="Proteomes" id="UP001210231"/>
    </source>
</evidence>
<feature type="site" description="Transition state stabilizer" evidence="3">
    <location>
        <position position="15"/>
    </location>
</feature>
<dbReference type="SUPFAM" id="SSF53448">
    <property type="entry name" value="Nucleotide-diphospho-sugar transferases"/>
    <property type="match status" value="1"/>
</dbReference>
<evidence type="ECO:0000256" key="2">
    <source>
        <dbReference type="ARBA" id="ARBA00022695"/>
    </source>
</evidence>
<dbReference type="HAMAP" id="MF_00108">
    <property type="entry name" value="IspD"/>
    <property type="match status" value="1"/>
</dbReference>
<name>A0ABT4UMG8_9BACT</name>
<keyword evidence="3" id="KW-0414">Isoprene biosynthesis</keyword>
<dbReference type="InterPro" id="IPR034683">
    <property type="entry name" value="IspD/TarI"/>
</dbReference>
<comment type="function">
    <text evidence="3">Catalyzes the formation of 4-diphosphocytidyl-2-C-methyl-D-erythritol from CTP and 2-C-methyl-D-erythritol 4-phosphate (MEP).</text>
</comment>
<dbReference type="NCBIfam" id="NF001186">
    <property type="entry name" value="PRK00155.2-3"/>
    <property type="match status" value="1"/>
</dbReference>
<reference evidence="4 5" key="1">
    <citation type="submission" date="2022-12" db="EMBL/GenBank/DDBJ databases">
        <title>Chitinophagaceae gen. sp. nov., a new member of the family Chitinophagaceae, isolated from soil in a chemical factory.</title>
        <authorList>
            <person name="Ke Z."/>
        </authorList>
    </citation>
    <scope>NUCLEOTIDE SEQUENCE [LARGE SCALE GENOMIC DNA]</scope>
    <source>
        <strain evidence="4 5">LY-5</strain>
    </source>
</reference>
<keyword evidence="5" id="KW-1185">Reference proteome</keyword>
<dbReference type="RefSeq" id="WP_407032137.1">
    <property type="nucleotide sequence ID" value="NZ_JAQGEF010000017.1"/>
</dbReference>
<feature type="site" description="Transition state stabilizer" evidence="3">
    <location>
        <position position="22"/>
    </location>
</feature>
<dbReference type="InterPro" id="IPR029044">
    <property type="entry name" value="Nucleotide-diphossugar_trans"/>
</dbReference>
<dbReference type="Pfam" id="PF01128">
    <property type="entry name" value="IspD"/>
    <property type="match status" value="1"/>
</dbReference>
<dbReference type="InterPro" id="IPR050088">
    <property type="entry name" value="IspD/TarI_cytidylyltransf_bact"/>
</dbReference>
<dbReference type="PANTHER" id="PTHR32125">
    <property type="entry name" value="2-C-METHYL-D-ERYTHRITOL 4-PHOSPHATE CYTIDYLYLTRANSFERASE, CHLOROPLASTIC"/>
    <property type="match status" value="1"/>
</dbReference>
<organism evidence="4 5">
    <name type="scientific">Polluticaenibacter yanchengensis</name>
    <dbReference type="NCBI Taxonomy" id="3014562"/>
    <lineage>
        <taxon>Bacteria</taxon>
        <taxon>Pseudomonadati</taxon>
        <taxon>Bacteroidota</taxon>
        <taxon>Chitinophagia</taxon>
        <taxon>Chitinophagales</taxon>
        <taxon>Chitinophagaceae</taxon>
        <taxon>Polluticaenibacter</taxon>
    </lineage>
</organism>
<evidence type="ECO:0000256" key="1">
    <source>
        <dbReference type="ARBA" id="ARBA00022679"/>
    </source>
</evidence>
<gene>
    <name evidence="3" type="primary">ispD</name>
    <name evidence="4" type="ORF">O3P16_13400</name>
</gene>
<evidence type="ECO:0000313" key="4">
    <source>
        <dbReference type="EMBL" id="MDA3615809.1"/>
    </source>
</evidence>
<dbReference type="EC" id="2.7.7.60" evidence="3"/>
<dbReference type="Gene3D" id="3.90.550.10">
    <property type="entry name" value="Spore Coat Polysaccharide Biosynthesis Protein SpsA, Chain A"/>
    <property type="match status" value="1"/>
</dbReference>
<protein>
    <recommendedName>
        <fullName evidence="3">2-C-methyl-D-erythritol 4-phosphate cytidylyltransferase</fullName>
        <ecNumber evidence="3">2.7.7.60</ecNumber>
    </recommendedName>
    <alternativeName>
        <fullName evidence="3">4-diphosphocytidyl-2C-methyl-D-erythritol synthase</fullName>
    </alternativeName>
    <alternativeName>
        <fullName evidence="3">MEP cytidylyltransferase</fullName>
        <shortName evidence="3">MCT</shortName>
    </alternativeName>
</protein>
<feature type="site" description="Positions MEP for the nucleophilic attack" evidence="3">
    <location>
        <position position="151"/>
    </location>
</feature>
<evidence type="ECO:0000256" key="3">
    <source>
        <dbReference type="HAMAP-Rule" id="MF_00108"/>
    </source>
</evidence>
<keyword evidence="2 3" id="KW-0548">Nucleotidyltransferase</keyword>
<accession>A0ABT4UMG8</accession>
<dbReference type="EMBL" id="JAQGEF010000017">
    <property type="protein sequence ID" value="MDA3615809.1"/>
    <property type="molecule type" value="Genomic_DNA"/>
</dbReference>
<comment type="caution">
    <text evidence="4">The sequence shown here is derived from an EMBL/GenBank/DDBJ whole genome shotgun (WGS) entry which is preliminary data.</text>
</comment>
<proteinExistence type="inferred from homology"/>
<dbReference type="NCBIfam" id="TIGR00453">
    <property type="entry name" value="ispD"/>
    <property type="match status" value="1"/>
</dbReference>
<dbReference type="CDD" id="cd02516">
    <property type="entry name" value="CDP-ME_synthetase"/>
    <property type="match status" value="1"/>
</dbReference>
<dbReference type="PANTHER" id="PTHR32125:SF4">
    <property type="entry name" value="2-C-METHYL-D-ERYTHRITOL 4-PHOSPHATE CYTIDYLYLTRANSFERASE, CHLOROPLASTIC"/>
    <property type="match status" value="1"/>
</dbReference>
<comment type="similarity">
    <text evidence="3">Belongs to the IspD/TarI cytidylyltransferase family. IspD subfamily.</text>
</comment>
<dbReference type="InterPro" id="IPR001228">
    <property type="entry name" value="IspD"/>
</dbReference>
<feature type="site" description="Positions MEP for the nucleophilic attack" evidence="3">
    <location>
        <position position="206"/>
    </location>
</feature>
<sequence>MEKYAVIVAGGIGKRMNSDVPKQFMRLHGKPVLYYTIKAFIDAFSDINIILVFPQEHIDHGREIVDAYFNTSNILFTVGGETRFHSVKNGVSLIQSESIIFVHDGVRCLVSPQLIKYCYDSALEKGTAIPCVPLKDSIRQISETGNQACDRNNFRLIQTPQTFHSKILLPAMNNIEFKEKFTDEATVVESFGIDIHLMEGEETNIKITQPIDIFIAEQILQTKKKVKES</sequence>
<dbReference type="Proteomes" id="UP001210231">
    <property type="component" value="Unassembled WGS sequence"/>
</dbReference>